<protein>
    <submittedName>
        <fullName evidence="9">TPR-like protein</fullName>
    </submittedName>
</protein>
<dbReference type="InterPro" id="IPR019734">
    <property type="entry name" value="TPR_rpt"/>
</dbReference>
<dbReference type="STRING" id="27342.A0A0H2S9F4"/>
<keyword evidence="1" id="KW-0132">Cell division</keyword>
<dbReference type="InterPro" id="IPR011990">
    <property type="entry name" value="TPR-like_helical_dom_sf"/>
</dbReference>
<keyword evidence="4" id="KW-0833">Ubl conjugation pathway</keyword>
<evidence type="ECO:0000313" key="10">
    <source>
        <dbReference type="Proteomes" id="UP000053477"/>
    </source>
</evidence>
<dbReference type="GO" id="GO:0005680">
    <property type="term" value="C:anaphase-promoting complex"/>
    <property type="evidence" value="ECO:0007669"/>
    <property type="project" value="TreeGrafter"/>
</dbReference>
<reference evidence="9 10" key="1">
    <citation type="submission" date="2015-04" db="EMBL/GenBank/DDBJ databases">
        <title>Complete genome sequence of Schizopora paradoxa KUC8140, a cosmopolitan wood degrader in East Asia.</title>
        <authorList>
            <consortium name="DOE Joint Genome Institute"/>
            <person name="Min B."/>
            <person name="Park H."/>
            <person name="Jang Y."/>
            <person name="Kim J.-J."/>
            <person name="Kim K.H."/>
            <person name="Pangilinan J."/>
            <person name="Lipzen A."/>
            <person name="Riley R."/>
            <person name="Grigoriev I.V."/>
            <person name="Spatafora J.W."/>
            <person name="Choi I.-G."/>
        </authorList>
    </citation>
    <scope>NUCLEOTIDE SEQUENCE [LARGE SCALE GENOMIC DNA]</scope>
    <source>
        <strain evidence="9 10">KUC8140</strain>
    </source>
</reference>
<feature type="compositionally biased region" description="Low complexity" evidence="8">
    <location>
        <begin position="19"/>
        <end position="38"/>
    </location>
</feature>
<dbReference type="PROSITE" id="PS50005">
    <property type="entry name" value="TPR"/>
    <property type="match status" value="3"/>
</dbReference>
<feature type="compositionally biased region" description="Basic residues" evidence="8">
    <location>
        <begin position="77"/>
        <end position="88"/>
    </location>
</feature>
<evidence type="ECO:0000256" key="6">
    <source>
        <dbReference type="ARBA" id="ARBA00023306"/>
    </source>
</evidence>
<keyword evidence="10" id="KW-1185">Reference proteome</keyword>
<dbReference type="OrthoDB" id="10006270at2759"/>
<feature type="repeat" description="TPR" evidence="7">
    <location>
        <begin position="515"/>
        <end position="548"/>
    </location>
</feature>
<keyword evidence="2" id="KW-0677">Repeat</keyword>
<dbReference type="GO" id="GO:0045842">
    <property type="term" value="P:positive regulation of mitotic metaphase/anaphase transition"/>
    <property type="evidence" value="ECO:0007669"/>
    <property type="project" value="TreeGrafter"/>
</dbReference>
<dbReference type="PANTHER" id="PTHR12558">
    <property type="entry name" value="CELL DIVISION CYCLE 16,23,27"/>
    <property type="match status" value="1"/>
</dbReference>
<accession>A0A0H2S9F4</accession>
<dbReference type="SUPFAM" id="SSF48452">
    <property type="entry name" value="TPR-like"/>
    <property type="match status" value="2"/>
</dbReference>
<dbReference type="GO" id="GO:0005737">
    <property type="term" value="C:cytoplasm"/>
    <property type="evidence" value="ECO:0007669"/>
    <property type="project" value="TreeGrafter"/>
</dbReference>
<feature type="region of interest" description="Disordered" evidence="8">
    <location>
        <begin position="1"/>
        <end position="104"/>
    </location>
</feature>
<evidence type="ECO:0000256" key="2">
    <source>
        <dbReference type="ARBA" id="ARBA00022737"/>
    </source>
</evidence>
<dbReference type="Gene3D" id="1.25.40.10">
    <property type="entry name" value="Tetratricopeptide repeat domain"/>
    <property type="match status" value="2"/>
</dbReference>
<dbReference type="AlphaFoldDB" id="A0A0H2S9F4"/>
<organism evidence="9 10">
    <name type="scientific">Schizopora paradoxa</name>
    <dbReference type="NCBI Taxonomy" id="27342"/>
    <lineage>
        <taxon>Eukaryota</taxon>
        <taxon>Fungi</taxon>
        <taxon>Dikarya</taxon>
        <taxon>Basidiomycota</taxon>
        <taxon>Agaricomycotina</taxon>
        <taxon>Agaricomycetes</taxon>
        <taxon>Hymenochaetales</taxon>
        <taxon>Schizoporaceae</taxon>
        <taxon>Schizopora</taxon>
    </lineage>
</organism>
<dbReference type="InParanoid" id="A0A0H2S9F4"/>
<evidence type="ECO:0000256" key="5">
    <source>
        <dbReference type="ARBA" id="ARBA00022803"/>
    </source>
</evidence>
<evidence type="ECO:0000256" key="4">
    <source>
        <dbReference type="ARBA" id="ARBA00022786"/>
    </source>
</evidence>
<feature type="compositionally biased region" description="Polar residues" evidence="8">
    <location>
        <begin position="89"/>
        <end position="103"/>
    </location>
</feature>
<evidence type="ECO:0000256" key="7">
    <source>
        <dbReference type="PROSITE-ProRule" id="PRU00339"/>
    </source>
</evidence>
<name>A0A0H2S9F4_9AGAM</name>
<evidence type="ECO:0000256" key="3">
    <source>
        <dbReference type="ARBA" id="ARBA00022776"/>
    </source>
</evidence>
<sequence length="791" mass="88169">MATPPRPAYQIPPIPALPSPSGSRPRASISSSFSFDPSHLVNSFHHANSKRGGKGRKDSFALDPNRSVLPVSPLRSSPRRPRKGHRKTASAQNTTHPLANDSTADVFLANETEYEEGEEEEEDIEWGMVDRMRLWRHDAMMQHLYETAAFWGDKVLSWTNDKNDAFWLAQVYFMTHQYSRAERLLTRPFSISFENEEEEEPLTNGHVLSHTPFPAFPGPSLPGGSSGQAGFLDKGKGKETFTSAPSTGSRAAYLDIGTNGDAFGRLPMGSGAPDMVAEQFDGVVKLVDVSVACRYLAAQCQVRQGRWAEAMEMLGESNPFRETTRSGPQIPNVDGGIKIEASMCHLRGLLMLKLNRGETAKECFMEALALDVKCYDAFDQLVSGEMMTTDEEWEFVQTLAYKEQTPEDADFVRLIYTARLRKYKHAEEHALTRRRLTEEFGLSDNPDVLFSFADALYTQFRWADCYAITSRILSLVSVHAATMPLHIACMHHLPHLRSKLFILAHELVEKEPEAAMSWYAVGVWYLTSKKWGEARTYFSKTSLMDPRFAPAWIAFAHTFALEGEHDHAVTAYSTCARLFTGSHLPLMFVGMEHITLSNHEMADEALNAANSMCDGDPLLFNERGVMAFNRGDFNGAVTLFLQAIDIAKDTQGSHSTWTTTFVNLGTAYGKLGMLDFARDAYKKVLEMDPRHSMALALLGKTYFLMNDIDSAIAKYHESLSIDPISGHVIELLNIALDASSMAEVGSLKGLPKAGDVWAAGMQREKDRAKAIAKAKVRDNGPNWRDEEMSVE</sequence>
<dbReference type="Pfam" id="PF13424">
    <property type="entry name" value="TPR_12"/>
    <property type="match status" value="1"/>
</dbReference>
<feature type="repeat" description="TPR" evidence="7">
    <location>
        <begin position="692"/>
        <end position="725"/>
    </location>
</feature>
<evidence type="ECO:0000256" key="1">
    <source>
        <dbReference type="ARBA" id="ARBA00022618"/>
    </source>
</evidence>
<feature type="repeat" description="TPR" evidence="7">
    <location>
        <begin position="658"/>
        <end position="691"/>
    </location>
</feature>
<feature type="compositionally biased region" description="Pro residues" evidence="8">
    <location>
        <begin position="1"/>
        <end position="18"/>
    </location>
</feature>
<dbReference type="GO" id="GO:0031145">
    <property type="term" value="P:anaphase-promoting complex-dependent catabolic process"/>
    <property type="evidence" value="ECO:0007669"/>
    <property type="project" value="TreeGrafter"/>
</dbReference>
<dbReference type="SMART" id="SM00028">
    <property type="entry name" value="TPR"/>
    <property type="match status" value="6"/>
</dbReference>
<dbReference type="FunCoup" id="A0A0H2S9F4">
    <property type="interactions" value="861"/>
</dbReference>
<dbReference type="Pfam" id="PF12895">
    <property type="entry name" value="ANAPC3"/>
    <property type="match status" value="1"/>
</dbReference>
<proteinExistence type="predicted"/>
<dbReference type="PANTHER" id="PTHR12558:SF9">
    <property type="entry name" value="CELL DIVISION CYCLE PROTEIN 16 HOMOLOG"/>
    <property type="match status" value="1"/>
</dbReference>
<keyword evidence="3" id="KW-0498">Mitosis</keyword>
<dbReference type="EMBL" id="KQ085959">
    <property type="protein sequence ID" value="KLO13466.1"/>
    <property type="molecule type" value="Genomic_DNA"/>
</dbReference>
<dbReference type="GO" id="GO:0016567">
    <property type="term" value="P:protein ubiquitination"/>
    <property type="evidence" value="ECO:0007669"/>
    <property type="project" value="TreeGrafter"/>
</dbReference>
<gene>
    <name evidence="9" type="ORF">SCHPADRAFT_921036</name>
</gene>
<keyword evidence="6" id="KW-0131">Cell cycle</keyword>
<feature type="compositionally biased region" description="Low complexity" evidence="8">
    <location>
        <begin position="66"/>
        <end position="76"/>
    </location>
</feature>
<dbReference type="Pfam" id="PF13181">
    <property type="entry name" value="TPR_8"/>
    <property type="match status" value="1"/>
</dbReference>
<evidence type="ECO:0000256" key="8">
    <source>
        <dbReference type="SAM" id="MobiDB-lite"/>
    </source>
</evidence>
<evidence type="ECO:0000313" key="9">
    <source>
        <dbReference type="EMBL" id="KLO13466.1"/>
    </source>
</evidence>
<dbReference type="Proteomes" id="UP000053477">
    <property type="component" value="Unassembled WGS sequence"/>
</dbReference>
<dbReference type="GO" id="GO:0051301">
    <property type="term" value="P:cell division"/>
    <property type="evidence" value="ECO:0007669"/>
    <property type="project" value="UniProtKB-KW"/>
</dbReference>
<keyword evidence="5 7" id="KW-0802">TPR repeat</keyword>